<name>A0A7W3T5F4_9ACTN</name>
<protein>
    <submittedName>
        <fullName evidence="1">Uncharacterized protein</fullName>
    </submittedName>
</protein>
<evidence type="ECO:0000313" key="2">
    <source>
        <dbReference type="Proteomes" id="UP000530234"/>
    </source>
</evidence>
<dbReference type="Proteomes" id="UP000530234">
    <property type="component" value="Unassembled WGS sequence"/>
</dbReference>
<reference evidence="2" key="1">
    <citation type="submission" date="2019-10" db="EMBL/GenBank/DDBJ databases">
        <title>Streptomyces sp. nov., a novel actinobacterium isolated from alkaline environment.</title>
        <authorList>
            <person name="Golinska P."/>
        </authorList>
    </citation>
    <scope>NUCLEOTIDE SEQUENCE [LARGE SCALE GENOMIC DNA]</scope>
    <source>
        <strain evidence="2">DSM 42108</strain>
    </source>
</reference>
<proteinExistence type="predicted"/>
<dbReference type="AlphaFoldDB" id="A0A7W3T5F4"/>
<gene>
    <name evidence="1" type="ORF">FOE67_17610</name>
</gene>
<keyword evidence="2" id="KW-1185">Reference proteome</keyword>
<accession>A0A7W3T5F4</accession>
<organism evidence="1 2">
    <name type="scientific">Streptomyces calidiresistens</name>
    <dbReference type="NCBI Taxonomy" id="1485586"/>
    <lineage>
        <taxon>Bacteria</taxon>
        <taxon>Bacillati</taxon>
        <taxon>Actinomycetota</taxon>
        <taxon>Actinomycetes</taxon>
        <taxon>Kitasatosporales</taxon>
        <taxon>Streptomycetaceae</taxon>
        <taxon>Streptomyces</taxon>
    </lineage>
</organism>
<comment type="caution">
    <text evidence="1">The sequence shown here is derived from an EMBL/GenBank/DDBJ whole genome shotgun (WGS) entry which is preliminary data.</text>
</comment>
<sequence length="116" mass="12708">MSAHDPAQQPLTHTFNRLAQLLIPVVRTHLQTLTALHTELRPFLEEAARNPAIVDQWRAEREAEEALGTCHCLCGAHPDAPGICTGTGAPGRDIVYNGVPVTHCAPCWQAKQWQLA</sequence>
<dbReference type="EMBL" id="VKHS01000473">
    <property type="protein sequence ID" value="MBB0231274.1"/>
    <property type="molecule type" value="Genomic_DNA"/>
</dbReference>
<evidence type="ECO:0000313" key="1">
    <source>
        <dbReference type="EMBL" id="MBB0231274.1"/>
    </source>
</evidence>